<reference evidence="3 4" key="2">
    <citation type="journal article" date="2015" name="Virus Genes">
        <title>Genome sequencing and analysis of an Escherichia coli phage vB_EcoM-ep3 with a novel lysin, Lysep3.</title>
        <authorList>
            <person name="Lv M."/>
            <person name="Wang S."/>
            <person name="Yan G."/>
            <person name="Sun C."/>
            <person name="Feng X."/>
            <person name="Gu J."/>
            <person name="Han W."/>
            <person name="Lei L."/>
        </authorList>
    </citation>
    <scope>NUCLEOTIDE SEQUENCE [LARGE SCALE GENOMIC DNA]</scope>
</reference>
<gene>
    <name evidence="3" type="ORF">ep3_008</name>
</gene>
<evidence type="ECO:0000256" key="1">
    <source>
        <dbReference type="SAM" id="Coils"/>
    </source>
</evidence>
<sequence length="241" mass="27011">MYSYFTGTQVPNNKRGNTQMARLTAAIRDGIIANAIKTKDFAGRDMAIVQKRADFAERLRKYALAQYGLTDARLIEIKKQIEELQNEVKHEGARFVRITFDSTNRAWDVNLAGQARRLYLDGTCSGESVKPLYSDSRVEYSDDKITPHFHESDFTVRDPKWREELDAIDLEAAQLREEYNTLKSTLAATISGFTTVEKLLEAWPDAKELIPETTPIAKHPGTGIALSVAELNALCGIPTGK</sequence>
<name>A0A088FQT5_9CAUD</name>
<proteinExistence type="predicted"/>
<dbReference type="OrthoDB" id="13402at10239"/>
<protein>
    <recommendedName>
        <fullName evidence="2">Nucleotide modification associated domain-containing protein</fullName>
    </recommendedName>
</protein>
<keyword evidence="1" id="KW-0175">Coiled coil</keyword>
<dbReference type="EMBL" id="KM360178">
    <property type="protein sequence ID" value="AIM50533.1"/>
    <property type="molecule type" value="Genomic_DNA"/>
</dbReference>
<keyword evidence="4" id="KW-1185">Reference proteome</keyword>
<evidence type="ECO:0000313" key="4">
    <source>
        <dbReference type="Proteomes" id="UP000029362"/>
    </source>
</evidence>
<feature type="domain" description="Nucleotide modification associated" evidence="2">
    <location>
        <begin position="22"/>
        <end position="238"/>
    </location>
</feature>
<reference evidence="4" key="1">
    <citation type="submission" date="2014-12" db="EMBL/GenBank/DDBJ databases">
        <authorList>
            <person name="Lv M."/>
            <person name="Lei L."/>
        </authorList>
    </citation>
    <scope>NUCLEOTIDE SEQUENCE [LARGE SCALE GENOMIC DNA]</scope>
</reference>
<evidence type="ECO:0000259" key="2">
    <source>
        <dbReference type="Pfam" id="PF18757"/>
    </source>
</evidence>
<feature type="coiled-coil region" evidence="1">
    <location>
        <begin position="67"/>
        <end position="94"/>
    </location>
</feature>
<dbReference type="GeneID" id="22112946"/>
<organism evidence="3 4">
    <name type="scientific">Escherichia phage vB_EcoM-ep3</name>
    <dbReference type="NCBI Taxonomy" id="1541883"/>
    <lineage>
        <taxon>Viruses</taxon>
        <taxon>Duplodnaviria</taxon>
        <taxon>Heunggongvirae</taxon>
        <taxon>Uroviricota</taxon>
        <taxon>Caudoviricetes</taxon>
        <taxon>Iiscvirinae</taxon>
        <taxon>Jilinvirus</taxon>
        <taxon>Jilinvirus ep3</taxon>
    </lineage>
</organism>
<evidence type="ECO:0000313" key="3">
    <source>
        <dbReference type="EMBL" id="AIM50533.1"/>
    </source>
</evidence>
<dbReference type="InterPro" id="IPR040835">
    <property type="entry name" value="Nmad5"/>
</dbReference>
<dbReference type="RefSeq" id="YP_009100003.1">
    <property type="nucleotide sequence ID" value="NC_025430.1"/>
</dbReference>
<accession>A0A088FQT5</accession>
<dbReference type="KEGG" id="vg:22112946"/>
<dbReference type="Proteomes" id="UP000029362">
    <property type="component" value="Segment"/>
</dbReference>
<dbReference type="Pfam" id="PF18757">
    <property type="entry name" value="Nmad5"/>
    <property type="match status" value="1"/>
</dbReference>